<feature type="transmembrane region" description="Helical" evidence="11">
    <location>
        <begin position="21"/>
        <end position="42"/>
    </location>
</feature>
<accession>A0A2G5VJ25</accession>
<keyword evidence="8 11" id="KW-0472">Membrane</keyword>
<evidence type="ECO:0000259" key="12">
    <source>
        <dbReference type="Pfam" id="PF00149"/>
    </source>
</evidence>
<dbReference type="GO" id="GO:0006506">
    <property type="term" value="P:GPI anchor biosynthetic process"/>
    <property type="evidence" value="ECO:0007669"/>
    <property type="project" value="InterPro"/>
</dbReference>
<keyword evidence="4 11" id="KW-0812">Transmembrane</keyword>
<comment type="subcellular location">
    <subcellularLocation>
        <location evidence="2">Membrane</location>
        <topology evidence="2">Multi-pass membrane protein</topology>
    </subcellularLocation>
</comment>
<dbReference type="EMBL" id="PDUG01000001">
    <property type="protein sequence ID" value="PIC51690.1"/>
    <property type="molecule type" value="Genomic_DNA"/>
</dbReference>
<evidence type="ECO:0000256" key="5">
    <source>
        <dbReference type="ARBA" id="ARBA00022723"/>
    </source>
</evidence>
<keyword evidence="7 11" id="KW-1133">Transmembrane helix</keyword>
<evidence type="ECO:0000256" key="3">
    <source>
        <dbReference type="ARBA" id="ARBA00008895"/>
    </source>
</evidence>
<name>A0A2G5VJ25_9PELO</name>
<comment type="cofactor">
    <cofactor evidence="1">
        <name>Mn(2+)</name>
        <dbReference type="ChEBI" id="CHEBI:29035"/>
    </cofactor>
</comment>
<feature type="domain" description="Calcineurin-like phosphoesterase" evidence="12">
    <location>
        <begin position="66"/>
        <end position="280"/>
    </location>
</feature>
<dbReference type="GO" id="GO:0016787">
    <property type="term" value="F:hydrolase activity"/>
    <property type="evidence" value="ECO:0007669"/>
    <property type="project" value="UniProtKB-KW"/>
</dbReference>
<evidence type="ECO:0000256" key="10">
    <source>
        <dbReference type="ARBA" id="ARBA00074873"/>
    </source>
</evidence>
<evidence type="ECO:0000256" key="9">
    <source>
        <dbReference type="ARBA" id="ARBA00023211"/>
    </source>
</evidence>
<feature type="transmembrane region" description="Helical" evidence="11">
    <location>
        <begin position="400"/>
        <end position="423"/>
    </location>
</feature>
<organism evidence="13 14">
    <name type="scientific">Caenorhabditis nigoni</name>
    <dbReference type="NCBI Taxonomy" id="1611254"/>
    <lineage>
        <taxon>Eukaryota</taxon>
        <taxon>Metazoa</taxon>
        <taxon>Ecdysozoa</taxon>
        <taxon>Nematoda</taxon>
        <taxon>Chromadorea</taxon>
        <taxon>Rhabditida</taxon>
        <taxon>Rhabditina</taxon>
        <taxon>Rhabditomorpha</taxon>
        <taxon>Rhabditoidea</taxon>
        <taxon>Rhabditidae</taxon>
        <taxon>Peloderinae</taxon>
        <taxon>Caenorhabditis</taxon>
    </lineage>
</organism>
<dbReference type="Pfam" id="PF00149">
    <property type="entry name" value="Metallophos"/>
    <property type="match status" value="1"/>
</dbReference>
<evidence type="ECO:0000256" key="6">
    <source>
        <dbReference type="ARBA" id="ARBA00022801"/>
    </source>
</evidence>
<dbReference type="GO" id="GO:0046872">
    <property type="term" value="F:metal ion binding"/>
    <property type="evidence" value="ECO:0007669"/>
    <property type="project" value="UniProtKB-KW"/>
</dbReference>
<dbReference type="PANTHER" id="PTHR13315">
    <property type="entry name" value="METALLO PHOSPHOESTERASE RELATED"/>
    <property type="match status" value="1"/>
</dbReference>
<dbReference type="InterPro" id="IPR033308">
    <property type="entry name" value="PGAP5/Cdc1/Ted1"/>
</dbReference>
<keyword evidence="9" id="KW-0464">Manganese</keyword>
<comment type="similarity">
    <text evidence="3">Belongs to the metallophosphoesterase superfamily. MPPE1 family.</text>
</comment>
<dbReference type="FunFam" id="3.60.21.10:FF:000081">
    <property type="entry name" value="Metallophosphoesterase 1 homolog"/>
    <property type="match status" value="1"/>
</dbReference>
<dbReference type="InterPro" id="IPR004843">
    <property type="entry name" value="Calcineurin-like_PHP"/>
</dbReference>
<sequence length="514" mass="59447">MSFNTNFYSRRSKSLMRCFKVIGPPLLLVIGLIVYNEYYIFYSAISHCNWPCKHGRCSETSLKAFMISDTHLLGKINGHWLDKLKREWQMYQSFQIAKWILNPEVVFFLGDLMDEGKWAEKSLFSSYANRFRQLFGDDKMVITLAGNHDIGFHYAVMPDTLEMFRKEFQRGLIDDIQIKNYRFVLINSMAMHGDGCRLCHEAEVELDRIKNRSSETRPIVLQHFPLYRKSDSVCEKMDEQHVVDLKEKYREQWDTLSKDSTRKLISTLNPIAVFDGHTHKMCKKKWKSSQAPGYFYEYTVNSFSWRNGDVPSILLAVMDGEDVFVNSCRLPSEAHQIKVYVVGGLAVLIFVITLVIKRRSIFKRRCSYSLLMYRSPEKFKPKMNDDLIIPPPLQWNLQTIATCAAIVTVMVVNVIGLVFTIFWCLRTKDDGGIEAGGDGATANQFIEPNIRMKLKVPKVATRSQDVYEVRVPSNGNHFNACHETTIVVARNKRRRTYSLPLETRPRTQSTSSEV</sequence>
<gene>
    <name evidence="13" type="primary">Cni-mrps-30</name>
    <name evidence="13" type="synonym">Cnig_chr_I.g2104</name>
    <name evidence="13" type="ORF">B9Z55_002104</name>
</gene>
<dbReference type="OrthoDB" id="7663298at2759"/>
<feature type="transmembrane region" description="Helical" evidence="11">
    <location>
        <begin position="337"/>
        <end position="356"/>
    </location>
</feature>
<dbReference type="Proteomes" id="UP000230233">
    <property type="component" value="Chromosome I"/>
</dbReference>
<keyword evidence="6" id="KW-0378">Hydrolase</keyword>
<evidence type="ECO:0000256" key="1">
    <source>
        <dbReference type="ARBA" id="ARBA00001936"/>
    </source>
</evidence>
<dbReference type="AlphaFoldDB" id="A0A2G5VJ25"/>
<protein>
    <recommendedName>
        <fullName evidence="10">Metallophosphoesterase 1 homolog</fullName>
    </recommendedName>
</protein>
<dbReference type="InterPro" id="IPR029052">
    <property type="entry name" value="Metallo-depent_PP-like"/>
</dbReference>
<keyword evidence="5" id="KW-0479">Metal-binding</keyword>
<comment type="caution">
    <text evidence="13">The sequence shown here is derived from an EMBL/GenBank/DDBJ whole genome shotgun (WGS) entry which is preliminary data.</text>
</comment>
<keyword evidence="14" id="KW-1185">Reference proteome</keyword>
<evidence type="ECO:0000256" key="2">
    <source>
        <dbReference type="ARBA" id="ARBA00004141"/>
    </source>
</evidence>
<dbReference type="PANTHER" id="PTHR13315:SF0">
    <property type="entry name" value="METALLOPHOSPHOESTERASE 1"/>
    <property type="match status" value="1"/>
</dbReference>
<dbReference type="Gene3D" id="3.60.21.10">
    <property type="match status" value="1"/>
</dbReference>
<reference evidence="14" key="1">
    <citation type="submission" date="2017-10" db="EMBL/GenBank/DDBJ databases">
        <title>Rapid genome shrinkage in a self-fertile nematode reveals novel sperm competition proteins.</title>
        <authorList>
            <person name="Yin D."/>
            <person name="Schwarz E.M."/>
            <person name="Thomas C.G."/>
            <person name="Felde R.L."/>
            <person name="Korf I.F."/>
            <person name="Cutter A.D."/>
            <person name="Schartner C.M."/>
            <person name="Ralston E.J."/>
            <person name="Meyer B.J."/>
            <person name="Haag E.S."/>
        </authorList>
    </citation>
    <scope>NUCLEOTIDE SEQUENCE [LARGE SCALE GENOMIC DNA]</scope>
    <source>
        <strain evidence="14">JU1422</strain>
    </source>
</reference>
<evidence type="ECO:0000313" key="14">
    <source>
        <dbReference type="Proteomes" id="UP000230233"/>
    </source>
</evidence>
<dbReference type="GO" id="GO:0016020">
    <property type="term" value="C:membrane"/>
    <property type="evidence" value="ECO:0007669"/>
    <property type="project" value="UniProtKB-SubCell"/>
</dbReference>
<evidence type="ECO:0000313" key="13">
    <source>
        <dbReference type="EMBL" id="PIC51690.1"/>
    </source>
</evidence>
<evidence type="ECO:0000256" key="11">
    <source>
        <dbReference type="SAM" id="Phobius"/>
    </source>
</evidence>
<proteinExistence type="inferred from homology"/>
<evidence type="ECO:0000256" key="8">
    <source>
        <dbReference type="ARBA" id="ARBA00023136"/>
    </source>
</evidence>
<evidence type="ECO:0000256" key="7">
    <source>
        <dbReference type="ARBA" id="ARBA00022989"/>
    </source>
</evidence>
<evidence type="ECO:0000256" key="4">
    <source>
        <dbReference type="ARBA" id="ARBA00022692"/>
    </source>
</evidence>
<dbReference type="SUPFAM" id="SSF56300">
    <property type="entry name" value="Metallo-dependent phosphatases"/>
    <property type="match status" value="1"/>
</dbReference>